<dbReference type="Proteomes" id="UP000321532">
    <property type="component" value="Unassembled WGS sequence"/>
</dbReference>
<name>A0A512AV56_9BACT</name>
<dbReference type="RefSeq" id="WP_146896087.1">
    <property type="nucleotide sequence ID" value="NZ_BJYS01000006.1"/>
</dbReference>
<sequence length="423" mass="46729">MKNYTWLILIFLFLLGGCKEEPEIIPSSTDANKITSHQQVKTVAGTTTLVGCTVETLKTGEIVQICVPENWNGELIIYAHGYVSEFESLALPTEAAAYVPLFTSLGYAFATTSYTENGLAIQTGIDNILDLRKRFIKEYGEPKYIYLTGGSEGGIVTTLAIERYPKLFSGGLSLCGPCGDFQKQINYYADFRVVFDYYFPNILPGDAIHIPDELIRNWETVYVPAIIQAITLNPAIALKILSITGAPYDPNNPTTIGQTFLRALWYDVFATRNAIEVLKGQPYDNTATQYVVPGNPAETLLLNAQVDRFSADKQALKNVEKYYQTSGDISIPLVKMHTTGDPTIPFWHFPLYQAKITAQDANALYTGIPIARYGHCTFTETEIALAFARLVQQVKSQPLVLAHQLAAQAQNGKIIASVQSVKP</sequence>
<comment type="caution">
    <text evidence="2">The sequence shown here is derived from an EMBL/GenBank/DDBJ whole genome shotgun (WGS) entry which is preliminary data.</text>
</comment>
<proteinExistence type="predicted"/>
<keyword evidence="3" id="KW-1185">Reference proteome</keyword>
<dbReference type="InterPro" id="IPR029058">
    <property type="entry name" value="AB_hydrolase_fold"/>
</dbReference>
<protein>
    <recommendedName>
        <fullName evidence="1">DUF6351 domain-containing protein</fullName>
    </recommendedName>
</protein>
<dbReference type="PROSITE" id="PS51257">
    <property type="entry name" value="PROKAR_LIPOPROTEIN"/>
    <property type="match status" value="1"/>
</dbReference>
<dbReference type="InterPro" id="IPR045556">
    <property type="entry name" value="DUF6351"/>
</dbReference>
<dbReference type="Gene3D" id="3.40.50.1820">
    <property type="entry name" value="alpha/beta hydrolase"/>
    <property type="match status" value="1"/>
</dbReference>
<dbReference type="Pfam" id="PF19878">
    <property type="entry name" value="DUF6351"/>
    <property type="match status" value="1"/>
</dbReference>
<evidence type="ECO:0000313" key="3">
    <source>
        <dbReference type="Proteomes" id="UP000321532"/>
    </source>
</evidence>
<evidence type="ECO:0000259" key="1">
    <source>
        <dbReference type="Pfam" id="PF19878"/>
    </source>
</evidence>
<dbReference type="AlphaFoldDB" id="A0A512AV56"/>
<dbReference type="OrthoDB" id="1117154at2"/>
<reference evidence="2 3" key="1">
    <citation type="submission" date="2019-07" db="EMBL/GenBank/DDBJ databases">
        <title>Whole genome shotgun sequence of Adhaeribacter aerolatus NBRC 106133.</title>
        <authorList>
            <person name="Hosoyama A."/>
            <person name="Uohara A."/>
            <person name="Ohji S."/>
            <person name="Ichikawa N."/>
        </authorList>
    </citation>
    <scope>NUCLEOTIDE SEQUENCE [LARGE SCALE GENOMIC DNA]</scope>
    <source>
        <strain evidence="2 3">NBRC 106133</strain>
    </source>
</reference>
<organism evidence="2 3">
    <name type="scientific">Adhaeribacter aerolatus</name>
    <dbReference type="NCBI Taxonomy" id="670289"/>
    <lineage>
        <taxon>Bacteria</taxon>
        <taxon>Pseudomonadati</taxon>
        <taxon>Bacteroidota</taxon>
        <taxon>Cytophagia</taxon>
        <taxon>Cytophagales</taxon>
        <taxon>Hymenobacteraceae</taxon>
        <taxon>Adhaeribacter</taxon>
    </lineage>
</organism>
<gene>
    <name evidence="2" type="ORF">AAE02nite_12580</name>
</gene>
<evidence type="ECO:0000313" key="2">
    <source>
        <dbReference type="EMBL" id="GEO03594.1"/>
    </source>
</evidence>
<accession>A0A512AV56</accession>
<dbReference type="EMBL" id="BJYS01000006">
    <property type="protein sequence ID" value="GEO03594.1"/>
    <property type="molecule type" value="Genomic_DNA"/>
</dbReference>
<dbReference type="SUPFAM" id="SSF53474">
    <property type="entry name" value="alpha/beta-Hydrolases"/>
    <property type="match status" value="1"/>
</dbReference>
<feature type="domain" description="DUF6351" evidence="1">
    <location>
        <begin position="68"/>
        <end position="205"/>
    </location>
</feature>